<dbReference type="Proteomes" id="UP000054217">
    <property type="component" value="Unassembled WGS sequence"/>
</dbReference>
<dbReference type="AlphaFoldDB" id="A0A0C3NA49"/>
<dbReference type="InParanoid" id="A0A0C3NA49"/>
<gene>
    <name evidence="1" type="ORF">M404DRAFT_31674</name>
</gene>
<sequence>MLLVECGKELGVMVRVDAVDAPILAKVDNVYKQWTMEEAKAHVSAEQDVQMGDENMQETRGQGASIAVPAVTEKMLHIEVVSQPVWKQLQQTIAESKDKTEPKGHDPAQVNSAQGTLHVVLGEEGSMYWSRKRAQTGTSVVQASKTTKASLSKRIVDNKVEVVESHTCVKGKSLRLLCAKAMESHAAYLQLQVHVDQLTKALEKIGVE</sequence>
<name>A0A0C3NA49_PISTI</name>
<dbReference type="HOGENOM" id="CLU_043974_1_0_1"/>
<evidence type="ECO:0000313" key="2">
    <source>
        <dbReference type="Proteomes" id="UP000054217"/>
    </source>
</evidence>
<reference evidence="2" key="2">
    <citation type="submission" date="2015-01" db="EMBL/GenBank/DDBJ databases">
        <title>Evolutionary Origins and Diversification of the Mycorrhizal Mutualists.</title>
        <authorList>
            <consortium name="DOE Joint Genome Institute"/>
            <consortium name="Mycorrhizal Genomics Consortium"/>
            <person name="Kohler A."/>
            <person name="Kuo A."/>
            <person name="Nagy L.G."/>
            <person name="Floudas D."/>
            <person name="Copeland A."/>
            <person name="Barry K.W."/>
            <person name="Cichocki N."/>
            <person name="Veneault-Fourrey C."/>
            <person name="LaButti K."/>
            <person name="Lindquist E.A."/>
            <person name="Lipzen A."/>
            <person name="Lundell T."/>
            <person name="Morin E."/>
            <person name="Murat C."/>
            <person name="Riley R."/>
            <person name="Ohm R."/>
            <person name="Sun H."/>
            <person name="Tunlid A."/>
            <person name="Henrissat B."/>
            <person name="Grigoriev I.V."/>
            <person name="Hibbett D.S."/>
            <person name="Martin F."/>
        </authorList>
    </citation>
    <scope>NUCLEOTIDE SEQUENCE [LARGE SCALE GENOMIC DNA]</scope>
    <source>
        <strain evidence="2">Marx 270</strain>
    </source>
</reference>
<reference evidence="1 2" key="1">
    <citation type="submission" date="2014-04" db="EMBL/GenBank/DDBJ databases">
        <authorList>
            <consortium name="DOE Joint Genome Institute"/>
            <person name="Kuo A."/>
            <person name="Kohler A."/>
            <person name="Costa M.D."/>
            <person name="Nagy L.G."/>
            <person name="Floudas D."/>
            <person name="Copeland A."/>
            <person name="Barry K.W."/>
            <person name="Cichocki N."/>
            <person name="Veneault-Fourrey C."/>
            <person name="LaButti K."/>
            <person name="Lindquist E.A."/>
            <person name="Lipzen A."/>
            <person name="Lundell T."/>
            <person name="Morin E."/>
            <person name="Murat C."/>
            <person name="Sun H."/>
            <person name="Tunlid A."/>
            <person name="Henrissat B."/>
            <person name="Grigoriev I.V."/>
            <person name="Hibbett D.S."/>
            <person name="Martin F."/>
            <person name="Nordberg H.P."/>
            <person name="Cantor M.N."/>
            <person name="Hua S.X."/>
        </authorList>
    </citation>
    <scope>NUCLEOTIDE SEQUENCE [LARGE SCALE GENOMIC DNA]</scope>
    <source>
        <strain evidence="1 2">Marx 270</strain>
    </source>
</reference>
<dbReference type="EMBL" id="KN832020">
    <property type="protein sequence ID" value="KIN97984.1"/>
    <property type="molecule type" value="Genomic_DNA"/>
</dbReference>
<evidence type="ECO:0000313" key="1">
    <source>
        <dbReference type="EMBL" id="KIN97984.1"/>
    </source>
</evidence>
<protein>
    <submittedName>
        <fullName evidence="1">Uncharacterized protein</fullName>
    </submittedName>
</protein>
<keyword evidence="2" id="KW-1185">Reference proteome</keyword>
<organism evidence="1 2">
    <name type="scientific">Pisolithus tinctorius Marx 270</name>
    <dbReference type="NCBI Taxonomy" id="870435"/>
    <lineage>
        <taxon>Eukaryota</taxon>
        <taxon>Fungi</taxon>
        <taxon>Dikarya</taxon>
        <taxon>Basidiomycota</taxon>
        <taxon>Agaricomycotina</taxon>
        <taxon>Agaricomycetes</taxon>
        <taxon>Agaricomycetidae</taxon>
        <taxon>Boletales</taxon>
        <taxon>Sclerodermatineae</taxon>
        <taxon>Pisolithaceae</taxon>
        <taxon>Pisolithus</taxon>
    </lineage>
</organism>
<accession>A0A0C3NA49</accession>
<proteinExistence type="predicted"/>